<dbReference type="Pfam" id="PF14302">
    <property type="entry name" value="DUF4377"/>
    <property type="match status" value="1"/>
</dbReference>
<dbReference type="PANTHER" id="PTHR35535">
    <property type="entry name" value="HEAT SHOCK PROTEIN HSLJ"/>
    <property type="match status" value="1"/>
</dbReference>
<gene>
    <name evidence="3" type="ORF">L490_2947</name>
</gene>
<dbReference type="Gene3D" id="2.40.128.270">
    <property type="match status" value="1"/>
</dbReference>
<dbReference type="EMBL" id="JGWH01000121">
    <property type="protein sequence ID" value="KCV33511.1"/>
    <property type="molecule type" value="Genomic_DNA"/>
</dbReference>
<dbReference type="InterPro" id="IPR005184">
    <property type="entry name" value="DUF306_Meta_HslJ"/>
</dbReference>
<feature type="domain" description="DUF306" evidence="1">
    <location>
        <begin position="70"/>
        <end position="186"/>
    </location>
</feature>
<comment type="caution">
    <text evidence="3">The sequence shown here is derived from an EMBL/GenBank/DDBJ whole genome shotgun (WGS) entry which is preliminary data.</text>
</comment>
<keyword evidence="4" id="KW-1185">Reference proteome</keyword>
<dbReference type="InterPro" id="IPR025485">
    <property type="entry name" value="DUF4377"/>
</dbReference>
<proteinExistence type="predicted"/>
<protein>
    <submittedName>
        <fullName evidence="3">PF14302 domain protein</fullName>
    </submittedName>
</protein>
<name>A0ABR4RCR7_BORBO</name>
<dbReference type="InterPro" id="IPR053147">
    <property type="entry name" value="Hsp_HslJ-like"/>
</dbReference>
<feature type="domain" description="DUF4377" evidence="2">
    <location>
        <begin position="206"/>
        <end position="292"/>
    </location>
</feature>
<evidence type="ECO:0000313" key="3">
    <source>
        <dbReference type="EMBL" id="KCV33511.1"/>
    </source>
</evidence>
<accession>A0ABR4RCR7</accession>
<evidence type="ECO:0000259" key="2">
    <source>
        <dbReference type="Pfam" id="PF14302"/>
    </source>
</evidence>
<sequence>MRVRPPGRISRVHSPCATGCPHVYDPEAMKRILALSALAVLLQACSSSPTASGDPATMPARSSTAAAQPATLTTHTWRLAAAVDRQGQPIAPLQIGLERPLRLAFSERAINISGGCNAQFGGYTYGKGRLEIANLAATMKACEAGLMALDAAVGERLKGSLRATLGEQAGQPRLVLVADNGDTLSFDGEPTPETLYGSKGETVFLEVAAQRVQCSHPMIPQHRCLQVRERRYDAAGLQLPAQDDWHPLYQSVQGYEHRDGVRTVLRTKRYEWKNPPADAPSTVYVLDMVVEQEMAPGGKR</sequence>
<dbReference type="Pfam" id="PF03724">
    <property type="entry name" value="META"/>
    <property type="match status" value="1"/>
</dbReference>
<evidence type="ECO:0000259" key="1">
    <source>
        <dbReference type="Pfam" id="PF03724"/>
    </source>
</evidence>
<evidence type="ECO:0000313" key="4">
    <source>
        <dbReference type="Proteomes" id="UP000025756"/>
    </source>
</evidence>
<dbReference type="Proteomes" id="UP000025756">
    <property type="component" value="Unassembled WGS sequence"/>
</dbReference>
<dbReference type="PANTHER" id="PTHR35535:SF1">
    <property type="entry name" value="HEAT SHOCK PROTEIN HSLJ"/>
    <property type="match status" value="1"/>
</dbReference>
<organism evidence="3 4">
    <name type="scientific">Bordetella bronchiseptica 00-P-2796</name>
    <dbReference type="NCBI Taxonomy" id="1331199"/>
    <lineage>
        <taxon>Bacteria</taxon>
        <taxon>Pseudomonadati</taxon>
        <taxon>Pseudomonadota</taxon>
        <taxon>Betaproteobacteria</taxon>
        <taxon>Burkholderiales</taxon>
        <taxon>Alcaligenaceae</taxon>
        <taxon>Bordetella</taxon>
    </lineage>
</organism>
<reference evidence="3 4" key="1">
    <citation type="submission" date="2014-03" db="EMBL/GenBank/DDBJ databases">
        <title>Genome sequence of Bordetella bronchiseptica.</title>
        <authorList>
            <person name="Harvill E."/>
            <person name="Goodfield L.L."/>
            <person name="Ivanov Y.V."/>
            <person name="Meyer J.A."/>
            <person name="Muse S.J."/>
            <person name="Jacobs N."/>
            <person name="Bendor L."/>
            <person name="Smallridge W.E."/>
            <person name="Brinkac L.M."/>
            <person name="Sanka R."/>
            <person name="Kim M."/>
            <person name="Losada L."/>
        </authorList>
    </citation>
    <scope>NUCLEOTIDE SEQUENCE [LARGE SCALE GENOMIC DNA]</scope>
    <source>
        <strain evidence="3 4">00-P-2796</strain>
    </source>
</reference>
<dbReference type="InterPro" id="IPR038670">
    <property type="entry name" value="HslJ-like_sf"/>
</dbReference>